<organism evidence="4 6">
    <name type="scientific">Crassostrea virginica</name>
    <name type="common">Eastern oyster</name>
    <dbReference type="NCBI Taxonomy" id="6565"/>
    <lineage>
        <taxon>Eukaryota</taxon>
        <taxon>Metazoa</taxon>
        <taxon>Spiralia</taxon>
        <taxon>Lophotrochozoa</taxon>
        <taxon>Mollusca</taxon>
        <taxon>Bivalvia</taxon>
        <taxon>Autobranchia</taxon>
        <taxon>Pteriomorphia</taxon>
        <taxon>Ostreida</taxon>
        <taxon>Ostreoidea</taxon>
        <taxon>Ostreidae</taxon>
        <taxon>Crassostrea</taxon>
    </lineage>
</organism>
<evidence type="ECO:0000313" key="4">
    <source>
        <dbReference type="Proteomes" id="UP000694844"/>
    </source>
</evidence>
<dbReference type="RefSeq" id="XP_022315832.1">
    <property type="nucleotide sequence ID" value="XM_022460124.1"/>
</dbReference>
<reference evidence="5 6" key="1">
    <citation type="submission" date="2025-04" db="UniProtKB">
        <authorList>
            <consortium name="RefSeq"/>
        </authorList>
    </citation>
    <scope>IDENTIFICATION</scope>
    <source>
        <tissue evidence="5 6">Whole sample</tissue>
    </source>
</reference>
<dbReference type="GeneID" id="111119696"/>
<protein>
    <submittedName>
        <fullName evidence="5 6">Serine/threonine-protein kinase LMTK2-like isoform X1</fullName>
    </submittedName>
</protein>
<keyword evidence="1" id="KW-0067">ATP-binding</keyword>
<keyword evidence="4" id="KW-1185">Reference proteome</keyword>
<dbReference type="PROSITE" id="PS00107">
    <property type="entry name" value="PROTEIN_KINASE_ATP"/>
    <property type="match status" value="1"/>
</dbReference>
<dbReference type="InterPro" id="IPR011009">
    <property type="entry name" value="Kinase-like_dom_sf"/>
</dbReference>
<feature type="domain" description="Protein kinase" evidence="3">
    <location>
        <begin position="121"/>
        <end position="391"/>
    </location>
</feature>
<dbReference type="AlphaFoldDB" id="A0A8B8CJ27"/>
<dbReference type="Gene3D" id="1.10.510.10">
    <property type="entry name" value="Transferase(Phosphotransferase) domain 1"/>
    <property type="match status" value="1"/>
</dbReference>
<name>A0A8B8CJ27_CRAVI</name>
<dbReference type="GO" id="GO:0005524">
    <property type="term" value="F:ATP binding"/>
    <property type="evidence" value="ECO:0007669"/>
    <property type="project" value="UniProtKB-UniRule"/>
</dbReference>
<dbReference type="RefSeq" id="XP_022315831.1">
    <property type="nucleotide sequence ID" value="XM_022460123.1"/>
</dbReference>
<feature type="compositionally biased region" description="Polar residues" evidence="2">
    <location>
        <begin position="804"/>
        <end position="817"/>
    </location>
</feature>
<feature type="region of interest" description="Disordered" evidence="2">
    <location>
        <begin position="692"/>
        <end position="822"/>
    </location>
</feature>
<feature type="binding site" evidence="1">
    <location>
        <position position="155"/>
    </location>
    <ligand>
        <name>ATP</name>
        <dbReference type="ChEBI" id="CHEBI:30616"/>
    </ligand>
</feature>
<evidence type="ECO:0000256" key="1">
    <source>
        <dbReference type="PROSITE-ProRule" id="PRU10141"/>
    </source>
</evidence>
<feature type="compositionally biased region" description="Polar residues" evidence="2">
    <location>
        <begin position="925"/>
        <end position="936"/>
    </location>
</feature>
<keyword evidence="1" id="KW-0547">Nucleotide-binding</keyword>
<dbReference type="SUPFAM" id="SSF56112">
    <property type="entry name" value="Protein kinase-like (PK-like)"/>
    <property type="match status" value="1"/>
</dbReference>
<dbReference type="PANTHER" id="PTHR24417">
    <property type="entry name" value="SERINE/THREONINE-PROTEIN KINASE LMTK1"/>
    <property type="match status" value="1"/>
</dbReference>
<feature type="compositionally biased region" description="Basic and acidic residues" evidence="2">
    <location>
        <begin position="995"/>
        <end position="1004"/>
    </location>
</feature>
<evidence type="ECO:0000313" key="5">
    <source>
        <dbReference type="RefSeq" id="XP_022315831.1"/>
    </source>
</evidence>
<feature type="compositionally biased region" description="Acidic residues" evidence="2">
    <location>
        <begin position="751"/>
        <end position="761"/>
    </location>
</feature>
<sequence length="1004" mass="110770">MLDIAVLAGIGLSFASVLLVLGCVCQLFKKSTPGFSNDQEPTFENDVEAGHGQGFSIFSAHNTAADTSDVNPVTFEPLPDILAKTVSATALRPRISSVEREQQRITAKHITVYRPFPRSNLLYVKEIGIGWFGQVLEGDAEKINVNSKKTRVVVKLLKDDATGSEQQLFLEEVAVYREIEHPNVLQLMGQCTESLPFLVILEQAPFGDIKSYLQRCLPEKESFLKRGTPLKFAIDMAAGLASLHRHGYLHHDFACRNCLVMSDLSVKVGDYGVAEDHYREDYYDTGQNLLPIRWMAPETLRLQDHIWQVTEFSKESNIWSFGVALWEVLEFGKKPYQMMSDEEVLQKVVKLRAVGLNTSTTEDQKALSDLVRVCCVNAELRPSLEDIHARLLEIQRNRQDHEAAKETEFDSKWEQAFTKEEPKVVQVQNIIPFEPSGAGDVQEVVKSPISLPSKSSPVVVIADVHVQPKDHMEKSHLHSPRSSISNGKVDTSVNKLKSVKEVTSNVPLKEEKGVENVELNGHVTSDLENGLDVSASSENLDQDLNNEKTEKSPKKQITLDDSVNLEGSFDILGGNYDNQVENLKNFQSPMPMLNSPLKISSSDHLTSTPVAKDTKTEEVSPSGKSEAQTESTDNEVLSLNQVPDGSESPTGRGSKSGKAMIPRTLSDEMEDDGSLRRYTASDLDKALDLLLEDEGKDDISETKRESIGSAEGSDDEDEEEKLKLLRMSIASAFEHRGNESQGNEESQGSDKEDENFFMDDLDIAKEIYRSKGTTIPPTNHTTSRTLNTIPEDGIPTEDNIVETARNSNTDSTKSSPTKKALKFDDPFDETIFSSSTADTFEWDDYIGDELVGKVNDEDFQDSPRQTMEFPDWTLEMDASSSNSGTESMNHSKAGSEAGDSRPGSRASNRLSTSESEGSDEDQDNDLSTSTLQNTVTEGDGTLVADDSDMHQSTSDVDDRTASPAKIVVKDPTAVVEREGIGTEPLDQTTCSSNSECHEPTSEVG</sequence>
<dbReference type="PROSITE" id="PS00109">
    <property type="entry name" value="PROTEIN_KINASE_TYR"/>
    <property type="match status" value="1"/>
</dbReference>
<dbReference type="KEGG" id="cvn:111119696"/>
<dbReference type="InterPro" id="IPR001245">
    <property type="entry name" value="Ser-Thr/Tyr_kinase_cat_dom"/>
</dbReference>
<feature type="region of interest" description="Disordered" evidence="2">
    <location>
        <begin position="470"/>
        <end position="492"/>
    </location>
</feature>
<feature type="region of interest" description="Disordered" evidence="2">
    <location>
        <begin position="507"/>
        <end position="555"/>
    </location>
</feature>
<dbReference type="PANTHER" id="PTHR24417:SF7">
    <property type="entry name" value="CHROMATIN MODIFICATION-RELATED PROTEIN EAF1"/>
    <property type="match status" value="1"/>
</dbReference>
<dbReference type="Pfam" id="PF07714">
    <property type="entry name" value="PK_Tyr_Ser-Thr"/>
    <property type="match status" value="1"/>
</dbReference>
<evidence type="ECO:0000313" key="6">
    <source>
        <dbReference type="RefSeq" id="XP_022315832.1"/>
    </source>
</evidence>
<feature type="compositionally biased region" description="Polar residues" evidence="2">
    <location>
        <begin position="480"/>
        <end position="492"/>
    </location>
</feature>
<accession>A0A8B8CJ27</accession>
<feature type="compositionally biased region" description="Polar residues" evidence="2">
    <location>
        <begin position="622"/>
        <end position="653"/>
    </location>
</feature>
<feature type="compositionally biased region" description="Polar residues" evidence="2">
    <location>
        <begin position="985"/>
        <end position="994"/>
    </location>
</feature>
<feature type="compositionally biased region" description="Polar residues" evidence="2">
    <location>
        <begin position="878"/>
        <end position="892"/>
    </location>
</feature>
<feature type="compositionally biased region" description="Basic and acidic residues" evidence="2">
    <location>
        <begin position="697"/>
        <end position="706"/>
    </location>
</feature>
<dbReference type="InterPro" id="IPR000719">
    <property type="entry name" value="Prot_kinase_dom"/>
</dbReference>
<feature type="compositionally biased region" description="Polar residues" evidence="2">
    <location>
        <begin position="905"/>
        <end position="915"/>
    </location>
</feature>
<dbReference type="PROSITE" id="PS50011">
    <property type="entry name" value="PROTEIN_KINASE_DOM"/>
    <property type="match status" value="1"/>
</dbReference>
<gene>
    <name evidence="5 6" type="primary">LOC111119696</name>
</gene>
<evidence type="ECO:0000256" key="2">
    <source>
        <dbReference type="SAM" id="MobiDB-lite"/>
    </source>
</evidence>
<feature type="region of interest" description="Disordered" evidence="2">
    <location>
        <begin position="854"/>
        <end position="1004"/>
    </location>
</feature>
<dbReference type="Proteomes" id="UP000694844">
    <property type="component" value="Chromosome 2"/>
</dbReference>
<feature type="compositionally biased region" description="Polar residues" evidence="2">
    <location>
        <begin position="771"/>
        <end position="788"/>
    </location>
</feature>
<evidence type="ECO:0000259" key="3">
    <source>
        <dbReference type="PROSITE" id="PS50011"/>
    </source>
</evidence>
<dbReference type="Gene3D" id="3.30.200.20">
    <property type="entry name" value="Phosphorylase Kinase, domain 1"/>
    <property type="match status" value="1"/>
</dbReference>
<feature type="region of interest" description="Disordered" evidence="2">
    <location>
        <begin position="594"/>
        <end position="676"/>
    </location>
</feature>
<feature type="compositionally biased region" description="Polar residues" evidence="2">
    <location>
        <begin position="597"/>
        <end position="609"/>
    </location>
</feature>
<proteinExistence type="predicted"/>
<dbReference type="GO" id="GO:0004672">
    <property type="term" value="F:protein kinase activity"/>
    <property type="evidence" value="ECO:0007669"/>
    <property type="project" value="InterPro"/>
</dbReference>
<dbReference type="PRINTS" id="PR00109">
    <property type="entry name" value="TYRKINASE"/>
</dbReference>
<dbReference type="InterPro" id="IPR008266">
    <property type="entry name" value="Tyr_kinase_AS"/>
</dbReference>
<dbReference type="InterPro" id="IPR017441">
    <property type="entry name" value="Protein_kinase_ATP_BS"/>
</dbReference>
<feature type="compositionally biased region" description="Polar residues" evidence="2">
    <location>
        <begin position="534"/>
        <end position="543"/>
    </location>
</feature>
<dbReference type="OrthoDB" id="5973359at2759"/>